<evidence type="ECO:0000256" key="4">
    <source>
        <dbReference type="HAMAP-Rule" id="MF_00528"/>
    </source>
</evidence>
<evidence type="ECO:0000256" key="1">
    <source>
        <dbReference type="ARBA" id="ARBA00001968"/>
    </source>
</evidence>
<feature type="active site" description="Proton acceptor" evidence="4">
    <location>
        <position position="70"/>
    </location>
</feature>
<accession>A0ABV8QRE6</accession>
<comment type="caution">
    <text evidence="5">The sequence shown here is derived from an EMBL/GenBank/DDBJ whole genome shotgun (WGS) entry which is preliminary data.</text>
</comment>
<dbReference type="RefSeq" id="WP_379706026.1">
    <property type="nucleotide sequence ID" value="NZ_JBHSCZ010000001.1"/>
</dbReference>
<keyword evidence="3 4" id="KW-0546">Nucleotide metabolism</keyword>
<comment type="catalytic activity">
    <reaction evidence="4">
        <text>dTTP + H2O = dTMP + diphosphate + H(+)</text>
        <dbReference type="Rhea" id="RHEA:28534"/>
        <dbReference type="ChEBI" id="CHEBI:15377"/>
        <dbReference type="ChEBI" id="CHEBI:15378"/>
        <dbReference type="ChEBI" id="CHEBI:33019"/>
        <dbReference type="ChEBI" id="CHEBI:37568"/>
        <dbReference type="ChEBI" id="CHEBI:63528"/>
        <dbReference type="EC" id="3.6.1.9"/>
    </reaction>
</comment>
<dbReference type="InterPro" id="IPR029001">
    <property type="entry name" value="ITPase-like_fam"/>
</dbReference>
<dbReference type="PIRSF" id="PIRSF006305">
    <property type="entry name" value="Maf"/>
    <property type="match status" value="1"/>
</dbReference>
<organism evidence="5 6">
    <name type="scientific">Ferruginibacter yonginensis</name>
    <dbReference type="NCBI Taxonomy" id="1310416"/>
    <lineage>
        <taxon>Bacteria</taxon>
        <taxon>Pseudomonadati</taxon>
        <taxon>Bacteroidota</taxon>
        <taxon>Chitinophagia</taxon>
        <taxon>Chitinophagales</taxon>
        <taxon>Chitinophagaceae</taxon>
        <taxon>Ferruginibacter</taxon>
    </lineage>
</organism>
<dbReference type="HAMAP" id="MF_00528">
    <property type="entry name" value="Maf"/>
    <property type="match status" value="1"/>
</dbReference>
<comment type="function">
    <text evidence="4">Nucleoside triphosphate pyrophosphatase that hydrolyzes dTTP and UTP. May have a dual role in cell division arrest and in preventing the incorporation of modified nucleotides into cellular nucleic acids.</text>
</comment>
<dbReference type="EMBL" id="JBHSCZ010000001">
    <property type="protein sequence ID" value="MFC4261524.1"/>
    <property type="molecule type" value="Genomic_DNA"/>
</dbReference>
<comment type="similarity">
    <text evidence="4">Belongs to the Maf family. YhdE subfamily.</text>
</comment>
<feature type="site" description="Important for substrate specificity" evidence="4">
    <location>
        <position position="71"/>
    </location>
</feature>
<keyword evidence="2 4" id="KW-0378">Hydrolase</keyword>
<proteinExistence type="inferred from homology"/>
<dbReference type="CDD" id="cd00555">
    <property type="entry name" value="Maf"/>
    <property type="match status" value="1"/>
</dbReference>
<feature type="site" description="Important for substrate specificity" evidence="4">
    <location>
        <position position="153"/>
    </location>
</feature>
<evidence type="ECO:0000256" key="2">
    <source>
        <dbReference type="ARBA" id="ARBA00022801"/>
    </source>
</evidence>
<comment type="cofactor">
    <cofactor evidence="1 4">
        <name>a divalent metal cation</name>
        <dbReference type="ChEBI" id="CHEBI:60240"/>
    </cofactor>
</comment>
<reference evidence="6" key="1">
    <citation type="journal article" date="2019" name="Int. J. Syst. Evol. Microbiol.">
        <title>The Global Catalogue of Microorganisms (GCM) 10K type strain sequencing project: providing services to taxonomists for standard genome sequencing and annotation.</title>
        <authorList>
            <consortium name="The Broad Institute Genomics Platform"/>
            <consortium name="The Broad Institute Genome Sequencing Center for Infectious Disease"/>
            <person name="Wu L."/>
            <person name="Ma J."/>
        </authorList>
    </citation>
    <scope>NUCLEOTIDE SEQUENCE [LARGE SCALE GENOMIC DNA]</scope>
    <source>
        <strain evidence="6">CECT 8289</strain>
    </source>
</reference>
<name>A0ABV8QRE6_9BACT</name>
<dbReference type="SUPFAM" id="SSF52972">
    <property type="entry name" value="ITPase-like"/>
    <property type="match status" value="1"/>
</dbReference>
<comment type="subcellular location">
    <subcellularLocation>
        <location evidence="4">Cytoplasm</location>
    </subcellularLocation>
</comment>
<dbReference type="EC" id="3.6.1.9" evidence="4"/>
<dbReference type="PANTHER" id="PTHR43213:SF5">
    <property type="entry name" value="BIFUNCTIONAL DTTP_UTP PYROPHOSPHATASE_METHYLTRANSFERASE PROTEIN-RELATED"/>
    <property type="match status" value="1"/>
</dbReference>
<dbReference type="PANTHER" id="PTHR43213">
    <property type="entry name" value="BIFUNCTIONAL DTTP/UTP PYROPHOSPHATASE/METHYLTRANSFERASE PROTEIN-RELATED"/>
    <property type="match status" value="1"/>
</dbReference>
<dbReference type="Pfam" id="PF02545">
    <property type="entry name" value="Maf"/>
    <property type="match status" value="1"/>
</dbReference>
<evidence type="ECO:0000256" key="3">
    <source>
        <dbReference type="ARBA" id="ARBA00023080"/>
    </source>
</evidence>
<keyword evidence="4" id="KW-0963">Cytoplasm</keyword>
<sequence>MSKIILASQSPRRKELLQLANIVFEVLVANTDESYPPQLSYNDIAVHIATQKAMEVAKQTAPENIIIAADTIVVCNNKVLGKPIDSAEAMAMLTALSGTTHQVITGVCILKNNTQQSFADVTHVSFNTLTPEQIAHYVNVYKPYDKAGGYAIQEWIGAVGIHKIEGDYYNVMGLPINKVVKIINALQA</sequence>
<comment type="catalytic activity">
    <reaction evidence="4">
        <text>UTP + H2O = UMP + diphosphate + H(+)</text>
        <dbReference type="Rhea" id="RHEA:29395"/>
        <dbReference type="ChEBI" id="CHEBI:15377"/>
        <dbReference type="ChEBI" id="CHEBI:15378"/>
        <dbReference type="ChEBI" id="CHEBI:33019"/>
        <dbReference type="ChEBI" id="CHEBI:46398"/>
        <dbReference type="ChEBI" id="CHEBI:57865"/>
        <dbReference type="EC" id="3.6.1.9"/>
    </reaction>
</comment>
<dbReference type="Proteomes" id="UP001595907">
    <property type="component" value="Unassembled WGS sequence"/>
</dbReference>
<gene>
    <name evidence="5" type="ORF">ACFOWM_01420</name>
</gene>
<protein>
    <recommendedName>
        <fullName evidence="4">dTTP/UTP pyrophosphatase</fullName>
        <shortName evidence="4">dTTPase/UTPase</shortName>
        <ecNumber evidence="4">3.6.1.9</ecNumber>
    </recommendedName>
    <alternativeName>
        <fullName evidence="4">Nucleoside triphosphate pyrophosphatase</fullName>
    </alternativeName>
    <alternativeName>
        <fullName evidence="4">Nucleotide pyrophosphatase</fullName>
        <shortName evidence="4">Nucleotide PPase</shortName>
    </alternativeName>
</protein>
<dbReference type="InterPro" id="IPR003697">
    <property type="entry name" value="Maf-like"/>
</dbReference>
<dbReference type="GO" id="GO:0016787">
    <property type="term" value="F:hydrolase activity"/>
    <property type="evidence" value="ECO:0007669"/>
    <property type="project" value="UniProtKB-KW"/>
</dbReference>
<feature type="site" description="Important for substrate specificity" evidence="4">
    <location>
        <position position="12"/>
    </location>
</feature>
<comment type="caution">
    <text evidence="4">Lacks conserved residue(s) required for the propagation of feature annotation.</text>
</comment>
<evidence type="ECO:0000313" key="5">
    <source>
        <dbReference type="EMBL" id="MFC4261524.1"/>
    </source>
</evidence>
<dbReference type="NCBIfam" id="TIGR00172">
    <property type="entry name" value="maf"/>
    <property type="match status" value="1"/>
</dbReference>
<keyword evidence="6" id="KW-1185">Reference proteome</keyword>
<dbReference type="Gene3D" id="3.90.950.10">
    <property type="match status" value="1"/>
</dbReference>
<evidence type="ECO:0000313" key="6">
    <source>
        <dbReference type="Proteomes" id="UP001595907"/>
    </source>
</evidence>